<reference evidence="1 2" key="1">
    <citation type="submission" date="2019-03" db="EMBL/GenBank/DDBJ databases">
        <title>Genome Sequencing and Assembly of Various Microbes Isolated from Partially Reclaimed Soil and Acid Mine Drainage (AMD) Site.</title>
        <authorList>
            <person name="Steinbock B."/>
            <person name="Bechtold R."/>
            <person name="Sevigny J.L."/>
            <person name="Thomas D."/>
            <person name="Cuthill L.R."/>
            <person name="Aveiro Johannsen E.J."/>
            <person name="Thomas K."/>
            <person name="Ghosh A."/>
        </authorList>
    </citation>
    <scope>NUCLEOTIDE SEQUENCE [LARGE SCALE GENOMIC DNA]</scope>
    <source>
        <strain evidence="1 2">S-A1</strain>
    </source>
</reference>
<evidence type="ECO:0000313" key="1">
    <source>
        <dbReference type="EMBL" id="TDL33404.1"/>
    </source>
</evidence>
<gene>
    <name evidence="1" type="ORF">E2R57_18180</name>
</gene>
<dbReference type="RefSeq" id="WP_133351454.1">
    <property type="nucleotide sequence ID" value="NZ_SMZQ01000011.1"/>
</dbReference>
<name>A0A4R5XPI3_9MICC</name>
<proteinExistence type="predicted"/>
<protein>
    <submittedName>
        <fullName evidence="1">Uncharacterized protein</fullName>
    </submittedName>
</protein>
<dbReference type="Proteomes" id="UP000294621">
    <property type="component" value="Unassembled WGS sequence"/>
</dbReference>
<dbReference type="EMBL" id="SMZQ01000011">
    <property type="protein sequence ID" value="TDL33404.1"/>
    <property type="molecule type" value="Genomic_DNA"/>
</dbReference>
<organism evidence="1 2">
    <name type="scientific">Arthrobacter nitrophenolicus</name>
    <dbReference type="NCBI Taxonomy" id="683150"/>
    <lineage>
        <taxon>Bacteria</taxon>
        <taxon>Bacillati</taxon>
        <taxon>Actinomycetota</taxon>
        <taxon>Actinomycetes</taxon>
        <taxon>Micrococcales</taxon>
        <taxon>Micrococcaceae</taxon>
        <taxon>Arthrobacter</taxon>
    </lineage>
</organism>
<comment type="caution">
    <text evidence="1">The sequence shown here is derived from an EMBL/GenBank/DDBJ whole genome shotgun (WGS) entry which is preliminary data.</text>
</comment>
<accession>A0A4R5XPI3</accession>
<sequence length="90" mass="10173">MEQDAYAYSVPTKAGRMAKVKLSESEMGFMLSLAVGDLVEVFDDRSVVEWAGTLEEIAPELGIAWVRTDSGERKLLDIQEHSIRRLPYLR</sequence>
<evidence type="ECO:0000313" key="2">
    <source>
        <dbReference type="Proteomes" id="UP000294621"/>
    </source>
</evidence>
<dbReference type="AlphaFoldDB" id="A0A4R5XPI3"/>
<dbReference type="OrthoDB" id="4955039at2"/>